<dbReference type="AlphaFoldDB" id="A0ABD1R0D1"/>
<evidence type="ECO:0000256" key="5">
    <source>
        <dbReference type="RuleBase" id="RU003690"/>
    </source>
</evidence>
<organism evidence="7 8">
    <name type="scientific">Abeliophyllum distichum</name>
    <dbReference type="NCBI Taxonomy" id="126358"/>
    <lineage>
        <taxon>Eukaryota</taxon>
        <taxon>Viridiplantae</taxon>
        <taxon>Streptophyta</taxon>
        <taxon>Embryophyta</taxon>
        <taxon>Tracheophyta</taxon>
        <taxon>Spermatophyta</taxon>
        <taxon>Magnoliopsida</taxon>
        <taxon>eudicotyledons</taxon>
        <taxon>Gunneridae</taxon>
        <taxon>Pentapetalae</taxon>
        <taxon>asterids</taxon>
        <taxon>lamiids</taxon>
        <taxon>Lamiales</taxon>
        <taxon>Oleaceae</taxon>
        <taxon>Forsythieae</taxon>
        <taxon>Abeliophyllum</taxon>
    </lineage>
</organism>
<keyword evidence="2 6" id="KW-0378">Hydrolase</keyword>
<comment type="caution">
    <text evidence="7">The sequence shown here is derived from an EMBL/GenBank/DDBJ whole genome shotgun (WGS) entry which is preliminary data.</text>
</comment>
<dbReference type="PANTHER" id="PTHR10353">
    <property type="entry name" value="GLYCOSYL HYDROLASE"/>
    <property type="match status" value="1"/>
</dbReference>
<keyword evidence="3 6" id="KW-0326">Glycosidase</keyword>
<dbReference type="Pfam" id="PF00232">
    <property type="entry name" value="Glyco_hydro_1"/>
    <property type="match status" value="1"/>
</dbReference>
<dbReference type="InterPro" id="IPR018120">
    <property type="entry name" value="Glyco_hydro_1_AS"/>
</dbReference>
<proteinExistence type="inferred from homology"/>
<dbReference type="FunFam" id="3.20.20.80:FF:000041">
    <property type="entry name" value="Beta-glucosidase 7"/>
    <property type="match status" value="1"/>
</dbReference>
<evidence type="ECO:0000313" key="7">
    <source>
        <dbReference type="EMBL" id="KAL2481858.1"/>
    </source>
</evidence>
<dbReference type="GO" id="GO:0008422">
    <property type="term" value="F:beta-glucosidase activity"/>
    <property type="evidence" value="ECO:0007669"/>
    <property type="project" value="UniProtKB-ARBA"/>
</dbReference>
<sequence>MANQNNLLMITGNDDTLLNHNTNTPTIPDVKRADFPEDFVFGAATSAYQVEGAWNVAGKGLSNWDVFTQCDPGKIADGSNGCTAINQYNFFKDDVALLKKLGLQSYRFSIAWTRILPGGRLASGLCKAGIKYYNDLIDSLLAEGIEPCATLFHWDVPDCLELEYQGFLSRRIVQDFCEFVEVCFWEFGDRVKRWITLNEPWSFTLQGFTLGLFPPSRGATAIHFGNALKNFPRHRTKPGPRPISTAGNPGTEPYIVAHNLILAHAHAVDIYRKRYQTVQGGQIGMTNVSTWCEPLTDTEVDKEAASRAIDFMLGWFVAPIVTGDYPESMRENVGERLPEFTEEEEKLVKGSYDFLGINYYTAHYASNLPPPPGQPHNYQTDQRVKFSTERNGMPIGPPADSDWLLIVPWGIYKLVTYVKNTYEDPIIYITENGVCEKNDKTLSVPKSLYDETRIRYHNDHLSYLKKAMDKGVRVKGYYIWSLFDNYEWSEGYTVRFGIFFIDFVNGSLTRFPKRSAIWWMNFLAQKPVIPLKKQAKATDQNGQGSVKRLRSN</sequence>
<dbReference type="InterPro" id="IPR033132">
    <property type="entry name" value="GH_1_N_CS"/>
</dbReference>
<dbReference type="SUPFAM" id="SSF51445">
    <property type="entry name" value="(Trans)glycosidases"/>
    <property type="match status" value="1"/>
</dbReference>
<name>A0ABD1R0D1_9LAMI</name>
<comment type="similarity">
    <text evidence="1 5">Belongs to the glycosyl hydrolase 1 family.</text>
</comment>
<evidence type="ECO:0000256" key="2">
    <source>
        <dbReference type="ARBA" id="ARBA00022801"/>
    </source>
</evidence>
<dbReference type="PROSITE" id="PS00572">
    <property type="entry name" value="GLYCOSYL_HYDROL_F1_1"/>
    <property type="match status" value="1"/>
</dbReference>
<dbReference type="Proteomes" id="UP001604336">
    <property type="component" value="Unassembled WGS sequence"/>
</dbReference>
<evidence type="ECO:0000256" key="1">
    <source>
        <dbReference type="ARBA" id="ARBA00010838"/>
    </source>
</evidence>
<evidence type="ECO:0000313" key="8">
    <source>
        <dbReference type="Proteomes" id="UP001604336"/>
    </source>
</evidence>
<dbReference type="PRINTS" id="PR00131">
    <property type="entry name" value="GLHYDRLASE1"/>
</dbReference>
<reference evidence="8" key="1">
    <citation type="submission" date="2024-07" db="EMBL/GenBank/DDBJ databases">
        <title>Two chromosome-level genome assemblies of Korean endemic species Abeliophyllum distichum and Forsythia ovata (Oleaceae).</title>
        <authorList>
            <person name="Jang H."/>
        </authorList>
    </citation>
    <scope>NUCLEOTIDE SEQUENCE [LARGE SCALE GENOMIC DNA]</scope>
</reference>
<dbReference type="PROSITE" id="PS00653">
    <property type="entry name" value="GLYCOSYL_HYDROL_F1_2"/>
    <property type="match status" value="1"/>
</dbReference>
<dbReference type="InterPro" id="IPR001360">
    <property type="entry name" value="Glyco_hydro_1"/>
</dbReference>
<protein>
    <submittedName>
        <fullName evidence="7">Beta-glucosidase 17</fullName>
    </submittedName>
</protein>
<dbReference type="InterPro" id="IPR017853">
    <property type="entry name" value="GH"/>
</dbReference>
<feature type="active site" description="Nucleophile" evidence="4">
    <location>
        <position position="431"/>
    </location>
</feature>
<evidence type="ECO:0000256" key="4">
    <source>
        <dbReference type="PROSITE-ProRule" id="PRU10055"/>
    </source>
</evidence>
<keyword evidence="8" id="KW-1185">Reference proteome</keyword>
<accession>A0ABD1R0D1</accession>
<gene>
    <name evidence="7" type="ORF">Adt_34824</name>
</gene>
<dbReference type="PANTHER" id="PTHR10353:SF137">
    <property type="entry name" value="MYROSINASE 3-RELATED"/>
    <property type="match status" value="1"/>
</dbReference>
<evidence type="ECO:0000256" key="3">
    <source>
        <dbReference type="ARBA" id="ARBA00023295"/>
    </source>
</evidence>
<evidence type="ECO:0000256" key="6">
    <source>
        <dbReference type="RuleBase" id="RU004468"/>
    </source>
</evidence>
<dbReference type="EMBL" id="JBFOLK010000010">
    <property type="protein sequence ID" value="KAL2481858.1"/>
    <property type="molecule type" value="Genomic_DNA"/>
</dbReference>
<dbReference type="Gene3D" id="3.20.20.80">
    <property type="entry name" value="Glycosidases"/>
    <property type="match status" value="1"/>
</dbReference>